<dbReference type="Pfam" id="PF13460">
    <property type="entry name" value="NAD_binding_10"/>
    <property type="match status" value="1"/>
</dbReference>
<reference evidence="2 3" key="1">
    <citation type="submission" date="2015-08" db="EMBL/GenBank/DDBJ databases">
        <title>Genomes of Isolates from Cabo Rojo, PR.</title>
        <authorList>
            <person name="Sanchez-Nieves R.L."/>
            <person name="Montalvo-Rodriguez R."/>
        </authorList>
    </citation>
    <scope>NUCLEOTIDE SEQUENCE [LARGE SCALE GENOMIC DNA]</scope>
    <source>
        <strain evidence="2 3">5</strain>
    </source>
</reference>
<dbReference type="RefSeq" id="WP_053770253.1">
    <property type="nucleotide sequence ID" value="NZ_LIST01000001.1"/>
</dbReference>
<dbReference type="InterPro" id="IPR051207">
    <property type="entry name" value="ComplexI_NDUFA9_subunit"/>
</dbReference>
<dbReference type="OrthoDB" id="358920at2157"/>
<dbReference type="InterPro" id="IPR016040">
    <property type="entry name" value="NAD(P)-bd_dom"/>
</dbReference>
<evidence type="ECO:0000259" key="1">
    <source>
        <dbReference type="Pfam" id="PF13460"/>
    </source>
</evidence>
<dbReference type="PANTHER" id="PTHR12126">
    <property type="entry name" value="NADH-UBIQUINONE OXIDOREDUCTASE 39 KDA SUBUNIT-RELATED"/>
    <property type="match status" value="1"/>
</dbReference>
<evidence type="ECO:0000313" key="2">
    <source>
        <dbReference type="EMBL" id="KOX97554.1"/>
    </source>
</evidence>
<proteinExistence type="predicted"/>
<organism evidence="2 3">
    <name type="scientific">Halorubrum tropicale</name>
    <dbReference type="NCBI Taxonomy" id="1765655"/>
    <lineage>
        <taxon>Archaea</taxon>
        <taxon>Methanobacteriati</taxon>
        <taxon>Methanobacteriota</taxon>
        <taxon>Stenosarchaea group</taxon>
        <taxon>Halobacteria</taxon>
        <taxon>Halobacteriales</taxon>
        <taxon>Haloferacaceae</taxon>
        <taxon>Halorubrum</taxon>
    </lineage>
</organism>
<comment type="caution">
    <text evidence="2">The sequence shown here is derived from an EMBL/GenBank/DDBJ whole genome shotgun (WGS) entry which is preliminary data.</text>
</comment>
<evidence type="ECO:0000313" key="3">
    <source>
        <dbReference type="Proteomes" id="UP000037747"/>
    </source>
</evidence>
<dbReference type="STRING" id="1765655.AMR74_01240"/>
<accession>A0A0N0BS11</accession>
<protein>
    <submittedName>
        <fullName evidence="2">NADH-binding protein</fullName>
    </submittedName>
</protein>
<dbReference type="EMBL" id="LIST01000001">
    <property type="protein sequence ID" value="KOX97554.1"/>
    <property type="molecule type" value="Genomic_DNA"/>
</dbReference>
<dbReference type="Gene3D" id="3.40.50.720">
    <property type="entry name" value="NAD(P)-binding Rossmann-like Domain"/>
    <property type="match status" value="1"/>
</dbReference>
<name>A0A0N0BS11_9EURY</name>
<dbReference type="PATRIC" id="fig|1705389.3.peg.512"/>
<keyword evidence="3" id="KW-1185">Reference proteome</keyword>
<dbReference type="PANTHER" id="PTHR12126:SF11">
    <property type="entry name" value="NADH DEHYDROGENASE [UBIQUINONE] 1 ALPHA SUBCOMPLEX SUBUNIT 9, MITOCHONDRIAL"/>
    <property type="match status" value="1"/>
</dbReference>
<dbReference type="Proteomes" id="UP000037747">
    <property type="component" value="Unassembled WGS sequence"/>
</dbReference>
<dbReference type="AlphaFoldDB" id="A0A0N0BS11"/>
<sequence>MRVLVTGATGFVGSRLVPTLLSRGHDVVALVRDADGYDAPEGVSVVEGDLLEPETLPPAFELDGEAVDAAYYLVHSMDGGPGYEERDRNCARNFVAAASAAGIDRIVYLGGLGEDREELSEHLRSRREVERILAEGDPALTTLRAAIIIGAGSASFEVVSGLARRLPVMVTPKWVDTLCQPIAIGDVIAYLAGVLSAPETAGETFEIGGPEVLTYAEILRRTRRQLGHSLRIVRVPVLSPGLSARWLRLVTDVNPYLARSLVEGLRNTVIVEDDRIRELVPVERTPFELAVARALTESQNAEASPLSALPGVSP</sequence>
<dbReference type="InterPro" id="IPR036291">
    <property type="entry name" value="NAD(P)-bd_dom_sf"/>
</dbReference>
<feature type="domain" description="NAD(P)-binding" evidence="1">
    <location>
        <begin position="7"/>
        <end position="139"/>
    </location>
</feature>
<gene>
    <name evidence="2" type="ORF">AMR74_01240</name>
</gene>
<dbReference type="SUPFAM" id="SSF51735">
    <property type="entry name" value="NAD(P)-binding Rossmann-fold domains"/>
    <property type="match status" value="1"/>
</dbReference>
<dbReference type="GO" id="GO:0044877">
    <property type="term" value="F:protein-containing complex binding"/>
    <property type="evidence" value="ECO:0007669"/>
    <property type="project" value="TreeGrafter"/>
</dbReference>